<dbReference type="InterPro" id="IPR050523">
    <property type="entry name" value="AKR_Detox_Biosynth"/>
</dbReference>
<reference evidence="4" key="1">
    <citation type="journal article" date="2019" name="Int. J. Syst. Evol. Microbiol.">
        <title>The Global Catalogue of Microorganisms (GCM) 10K type strain sequencing project: providing services to taxonomists for standard genome sequencing and annotation.</title>
        <authorList>
            <consortium name="The Broad Institute Genomics Platform"/>
            <consortium name="The Broad Institute Genome Sequencing Center for Infectious Disease"/>
            <person name="Wu L."/>
            <person name="Ma J."/>
        </authorList>
    </citation>
    <scope>NUCLEOTIDE SEQUENCE [LARGE SCALE GENOMIC DNA]</scope>
    <source>
        <strain evidence="4">JCM 30742</strain>
    </source>
</reference>
<evidence type="ECO:0000313" key="4">
    <source>
        <dbReference type="Proteomes" id="UP001500752"/>
    </source>
</evidence>
<dbReference type="Pfam" id="PF00248">
    <property type="entry name" value="Aldo_ket_red"/>
    <property type="match status" value="1"/>
</dbReference>
<protein>
    <submittedName>
        <fullName evidence="3">Aldo/keto reductase</fullName>
    </submittedName>
</protein>
<dbReference type="PANTHER" id="PTHR43364">
    <property type="entry name" value="NADH-SPECIFIC METHYLGLYOXAL REDUCTASE-RELATED"/>
    <property type="match status" value="1"/>
</dbReference>
<dbReference type="Proteomes" id="UP001500752">
    <property type="component" value="Unassembled WGS sequence"/>
</dbReference>
<dbReference type="SUPFAM" id="SSF51430">
    <property type="entry name" value="NAD(P)-linked oxidoreductase"/>
    <property type="match status" value="1"/>
</dbReference>
<dbReference type="Gene3D" id="3.20.20.100">
    <property type="entry name" value="NADP-dependent oxidoreductase domain"/>
    <property type="match status" value="1"/>
</dbReference>
<name>A0ABP7CHJ9_9MICC</name>
<evidence type="ECO:0000256" key="1">
    <source>
        <dbReference type="ARBA" id="ARBA00023002"/>
    </source>
</evidence>
<keyword evidence="4" id="KW-1185">Reference proteome</keyword>
<gene>
    <name evidence="3" type="ORF">GCM10023081_26560</name>
</gene>
<comment type="caution">
    <text evidence="3">The sequence shown here is derived from an EMBL/GenBank/DDBJ whole genome shotgun (WGS) entry which is preliminary data.</text>
</comment>
<evidence type="ECO:0000313" key="3">
    <source>
        <dbReference type="EMBL" id="GAA3687983.1"/>
    </source>
</evidence>
<dbReference type="InterPro" id="IPR023210">
    <property type="entry name" value="NADP_OxRdtase_dom"/>
</dbReference>
<accession>A0ABP7CHJ9</accession>
<proteinExistence type="predicted"/>
<sequence>MTDMDYRRLGASGLTVSAVGLGCNTLGRPGAASLTQEGADAVVHAALDAGLTLFDTADSYGAEPGLSETLLGRALGARRDDVVVATKFGSNMRGANGRDFGARGSRRYIVAAAEASLRRLGTDYIDLYQFHTPDPLTPIEETLAALDDLVRVGKVRYVGHSNRAGWQIAEAEFTARAQGGTRFISSQSHYNLLDRRAELEVTPAAEAYGLGVLPYFPLASGLLTGKYSGGTAPKGSRLQVNSRVYTLEGANFEQLRAFGDFARERGLTEVQVAFSWLASRPTVPSVIAGATRPEQVRENAAAAGWVPTPEDEAALEGIFPAPRKVALF</sequence>
<evidence type="ECO:0000259" key="2">
    <source>
        <dbReference type="Pfam" id="PF00248"/>
    </source>
</evidence>
<dbReference type="PROSITE" id="PS51257">
    <property type="entry name" value="PROKAR_LIPOPROTEIN"/>
    <property type="match status" value="1"/>
</dbReference>
<dbReference type="PANTHER" id="PTHR43364:SF4">
    <property type="entry name" value="NAD(P)-LINKED OXIDOREDUCTASE SUPERFAMILY PROTEIN"/>
    <property type="match status" value="1"/>
</dbReference>
<feature type="domain" description="NADP-dependent oxidoreductase" evidence="2">
    <location>
        <begin position="19"/>
        <end position="310"/>
    </location>
</feature>
<dbReference type="InterPro" id="IPR036812">
    <property type="entry name" value="NAD(P)_OxRdtase_dom_sf"/>
</dbReference>
<keyword evidence="1" id="KW-0560">Oxidoreductase</keyword>
<organism evidence="3 4">
    <name type="scientific">Arthrobacter ginkgonis</name>
    <dbReference type="NCBI Taxonomy" id="1630594"/>
    <lineage>
        <taxon>Bacteria</taxon>
        <taxon>Bacillati</taxon>
        <taxon>Actinomycetota</taxon>
        <taxon>Actinomycetes</taxon>
        <taxon>Micrococcales</taxon>
        <taxon>Micrococcaceae</taxon>
        <taxon>Arthrobacter</taxon>
    </lineage>
</organism>
<dbReference type="EMBL" id="BAABEO010000019">
    <property type="protein sequence ID" value="GAA3687983.1"/>
    <property type="molecule type" value="Genomic_DNA"/>
</dbReference>